<dbReference type="Proteomes" id="UP000316855">
    <property type="component" value="Chromosome"/>
</dbReference>
<feature type="transmembrane region" description="Helical" evidence="1">
    <location>
        <begin position="262"/>
        <end position="284"/>
    </location>
</feature>
<dbReference type="EMBL" id="CP036343">
    <property type="protein sequence ID" value="QDT89643.1"/>
    <property type="molecule type" value="Genomic_DNA"/>
</dbReference>
<keyword evidence="1" id="KW-0812">Transmembrane</keyword>
<feature type="transmembrane region" description="Helical" evidence="1">
    <location>
        <begin position="235"/>
        <end position="256"/>
    </location>
</feature>
<keyword evidence="4" id="KW-1185">Reference proteome</keyword>
<keyword evidence="1" id="KW-0472">Membrane</keyword>
<gene>
    <name evidence="3" type="ORF">Pan161_12750</name>
</gene>
<dbReference type="AlphaFoldDB" id="A0A517V9H8"/>
<dbReference type="KEGG" id="gax:Pan161_12750"/>
<proteinExistence type="predicted"/>
<reference evidence="3 4" key="1">
    <citation type="submission" date="2019-02" db="EMBL/GenBank/DDBJ databases">
        <title>Deep-cultivation of Planctomycetes and their phenomic and genomic characterization uncovers novel biology.</title>
        <authorList>
            <person name="Wiegand S."/>
            <person name="Jogler M."/>
            <person name="Boedeker C."/>
            <person name="Pinto D."/>
            <person name="Vollmers J."/>
            <person name="Rivas-Marin E."/>
            <person name="Kohn T."/>
            <person name="Peeters S.H."/>
            <person name="Heuer A."/>
            <person name="Rast P."/>
            <person name="Oberbeckmann S."/>
            <person name="Bunk B."/>
            <person name="Jeske O."/>
            <person name="Meyerdierks A."/>
            <person name="Storesund J.E."/>
            <person name="Kallscheuer N."/>
            <person name="Luecker S."/>
            <person name="Lage O.M."/>
            <person name="Pohl T."/>
            <person name="Merkel B.J."/>
            <person name="Hornburger P."/>
            <person name="Mueller R.-W."/>
            <person name="Bruemmer F."/>
            <person name="Labrenz M."/>
            <person name="Spormann A.M."/>
            <person name="Op den Camp H."/>
            <person name="Overmann J."/>
            <person name="Amann R."/>
            <person name="Jetten M.S.M."/>
            <person name="Mascher T."/>
            <person name="Medema M.H."/>
            <person name="Devos D.P."/>
            <person name="Kaster A.-K."/>
            <person name="Ovreas L."/>
            <person name="Rohde M."/>
            <person name="Galperin M.Y."/>
            <person name="Jogler C."/>
        </authorList>
    </citation>
    <scope>NUCLEOTIDE SEQUENCE [LARGE SCALE GENOMIC DNA]</scope>
    <source>
        <strain evidence="3 4">Pan161</strain>
    </source>
</reference>
<dbReference type="RefSeq" id="WP_145225048.1">
    <property type="nucleotide sequence ID" value="NZ_CP036343.1"/>
</dbReference>
<dbReference type="InterPro" id="IPR039519">
    <property type="entry name" value="YokE-like_PH"/>
</dbReference>
<dbReference type="Pfam" id="PF14470">
    <property type="entry name" value="bPH_3"/>
    <property type="match status" value="1"/>
</dbReference>
<organism evidence="3 4">
    <name type="scientific">Gimesia algae</name>
    <dbReference type="NCBI Taxonomy" id="2527971"/>
    <lineage>
        <taxon>Bacteria</taxon>
        <taxon>Pseudomonadati</taxon>
        <taxon>Planctomycetota</taxon>
        <taxon>Planctomycetia</taxon>
        <taxon>Planctomycetales</taxon>
        <taxon>Planctomycetaceae</taxon>
        <taxon>Gimesia</taxon>
    </lineage>
</organism>
<evidence type="ECO:0000313" key="3">
    <source>
        <dbReference type="EMBL" id="QDT89643.1"/>
    </source>
</evidence>
<protein>
    <recommendedName>
        <fullName evidence="2">YokE-like PH domain-containing protein</fullName>
    </recommendedName>
</protein>
<feature type="domain" description="YokE-like PH" evidence="2">
    <location>
        <begin position="64"/>
        <end position="133"/>
    </location>
</feature>
<dbReference type="OrthoDB" id="251792at2"/>
<name>A0A517V9H8_9PLAN</name>
<sequence length="298" mass="33656">MSTVDSQAVDTKLTQLNLKLSPNINYRLETMFPKLEGMFAKSGIKKKFQLVKRLEPLLEEMLLEKEEVLFISKGNQSSFSEQFFMGALWAQTINHTAVVLTNFRLLCIRTNGKGKPKRTFWSIYYSQIKDLKSTIFGNAKICLKDGKNLNYSGFPKIDRKMMREVFLDAYQKFEEKGFDPEVSQSREKLCGNCYAVVPRHDYHCEACGATFWKPSEIAIRSFFFPSWGDFVMKHYPIAFAELCGFMILLVVLAAVISNGDYGFAVLLFVLANGGDAAITAQIAAKGLHLKSVPESQSA</sequence>
<accession>A0A517V9H8</accession>
<evidence type="ECO:0000313" key="4">
    <source>
        <dbReference type="Proteomes" id="UP000316855"/>
    </source>
</evidence>
<evidence type="ECO:0000256" key="1">
    <source>
        <dbReference type="SAM" id="Phobius"/>
    </source>
</evidence>
<evidence type="ECO:0000259" key="2">
    <source>
        <dbReference type="Pfam" id="PF14470"/>
    </source>
</evidence>
<keyword evidence="1" id="KW-1133">Transmembrane helix</keyword>